<dbReference type="Gene3D" id="3.90.550.10">
    <property type="entry name" value="Spore Coat Polysaccharide Biosynthesis Protein SpsA, Chain A"/>
    <property type="match status" value="1"/>
</dbReference>
<accession>A0A2S8SU78</accession>
<dbReference type="InterPro" id="IPR029044">
    <property type="entry name" value="Nucleotide-diphossugar_trans"/>
</dbReference>
<sequence>MVNSKESSTFLALQEKRSALAIFCRAPRLGSVKTRLAQTRGDEFALQLYRAMLADSFDLGRALAPDVETFACFTPADAFEDESLHFLWNGPRIAQCEGDLGTKILDCFAQLRAQGFERIVIIGSDSPDLPLQYLRESFAALQNHDFVFGPSIDGGFYLMGASLDFSAPIFADVIWSSSRTLPQIETNLRRFPQKMKRTNRCHRLPPWRDVDDAEDLKDLERRLFQLGTGAPQSRNFLQFHKK</sequence>
<dbReference type="EMBL" id="NIGF01000006">
    <property type="protein sequence ID" value="PQV64309.1"/>
    <property type="molecule type" value="Genomic_DNA"/>
</dbReference>
<evidence type="ECO:0000313" key="2">
    <source>
        <dbReference type="Proteomes" id="UP000237684"/>
    </source>
</evidence>
<evidence type="ECO:0008006" key="3">
    <source>
        <dbReference type="Google" id="ProtNLM"/>
    </source>
</evidence>
<dbReference type="AlphaFoldDB" id="A0A2S8SU78"/>
<dbReference type="PANTHER" id="PTHR36529:SF1">
    <property type="entry name" value="GLYCOSYLTRANSFERASE"/>
    <property type="match status" value="1"/>
</dbReference>
<dbReference type="OrthoDB" id="9810303at2"/>
<name>A0A2S8SU78_9BACT</name>
<dbReference type="Proteomes" id="UP000237684">
    <property type="component" value="Unassembled WGS sequence"/>
</dbReference>
<dbReference type="RefSeq" id="WP_157947598.1">
    <property type="nucleotide sequence ID" value="NZ_NIGF01000006.1"/>
</dbReference>
<organism evidence="1 2">
    <name type="scientific">Abditibacterium utsteinense</name>
    <dbReference type="NCBI Taxonomy" id="1960156"/>
    <lineage>
        <taxon>Bacteria</taxon>
        <taxon>Pseudomonadati</taxon>
        <taxon>Abditibacteriota</taxon>
        <taxon>Abditibacteriia</taxon>
        <taxon>Abditibacteriales</taxon>
        <taxon>Abditibacteriaceae</taxon>
        <taxon>Abditibacterium</taxon>
    </lineage>
</organism>
<dbReference type="SUPFAM" id="SSF53448">
    <property type="entry name" value="Nucleotide-diphospho-sugar transferases"/>
    <property type="match status" value="1"/>
</dbReference>
<evidence type="ECO:0000313" key="1">
    <source>
        <dbReference type="EMBL" id="PQV64309.1"/>
    </source>
</evidence>
<dbReference type="Pfam" id="PF09837">
    <property type="entry name" value="DUF2064"/>
    <property type="match status" value="1"/>
</dbReference>
<dbReference type="InParanoid" id="A0A2S8SU78"/>
<comment type="caution">
    <text evidence="1">The sequence shown here is derived from an EMBL/GenBank/DDBJ whole genome shotgun (WGS) entry which is preliminary data.</text>
</comment>
<dbReference type="NCBIfam" id="TIGR04282">
    <property type="entry name" value="glyco_like_cofC"/>
    <property type="match status" value="1"/>
</dbReference>
<keyword evidence="2" id="KW-1185">Reference proteome</keyword>
<gene>
    <name evidence="1" type="ORF">B1R32_106155</name>
</gene>
<proteinExistence type="predicted"/>
<protein>
    <recommendedName>
        <fullName evidence="3">Glycosyltransferase</fullName>
    </recommendedName>
</protein>
<reference evidence="1 2" key="1">
    <citation type="journal article" date="2018" name="Syst. Appl. Microbiol.">
        <title>Abditibacterium utsteinense sp. nov., the first cultivated member of candidate phylum FBP, isolated from ice-free Antarctic soil samples.</title>
        <authorList>
            <person name="Tahon G."/>
            <person name="Tytgat B."/>
            <person name="Lebbe L."/>
            <person name="Carlier A."/>
            <person name="Willems A."/>
        </authorList>
    </citation>
    <scope>NUCLEOTIDE SEQUENCE [LARGE SCALE GENOMIC DNA]</scope>
    <source>
        <strain evidence="1 2">LMG 29911</strain>
    </source>
</reference>
<dbReference type="PANTHER" id="PTHR36529">
    <property type="entry name" value="SLL1095 PROTEIN"/>
    <property type="match status" value="1"/>
</dbReference>
<dbReference type="InterPro" id="IPR018641">
    <property type="entry name" value="Trfase_1_rSAM/seldom-assoc"/>
</dbReference>